<reference evidence="2 3" key="1">
    <citation type="journal article" date="2010" name="J. Bacteriol.">
        <title>Genome sequence of the milbemycin-producing bacterium Streptomyces bingchenggensis.</title>
        <authorList>
            <person name="Wang X.J."/>
            <person name="Yan Y.J."/>
            <person name="Zhang B."/>
            <person name="An J."/>
            <person name="Wang J.J."/>
            <person name="Tian J."/>
            <person name="Jiang L."/>
            <person name="Chen Y.H."/>
            <person name="Huang S.X."/>
            <person name="Yin M."/>
            <person name="Zhang J."/>
            <person name="Gao A.L."/>
            <person name="Liu C.X."/>
            <person name="Zhu Z.X."/>
            <person name="Xiang W.S."/>
        </authorList>
    </citation>
    <scope>NUCLEOTIDE SEQUENCE [LARGE SCALE GENOMIC DNA]</scope>
    <source>
        <strain evidence="2 3">BCW-1</strain>
    </source>
</reference>
<feature type="region of interest" description="Disordered" evidence="1">
    <location>
        <begin position="188"/>
        <end position="255"/>
    </location>
</feature>
<feature type="compositionally biased region" description="Acidic residues" evidence="1">
    <location>
        <begin position="68"/>
        <end position="78"/>
    </location>
</feature>
<dbReference type="KEGG" id="sbh:SBI_05171"/>
<keyword evidence="3" id="KW-1185">Reference proteome</keyword>
<evidence type="ECO:0000256" key="1">
    <source>
        <dbReference type="SAM" id="MobiDB-lite"/>
    </source>
</evidence>
<organism evidence="2 3">
    <name type="scientific">Streptomyces bingchenggensis (strain BCW-1)</name>
    <dbReference type="NCBI Taxonomy" id="749414"/>
    <lineage>
        <taxon>Bacteria</taxon>
        <taxon>Bacillati</taxon>
        <taxon>Actinomycetota</taxon>
        <taxon>Actinomycetes</taxon>
        <taxon>Kitasatosporales</taxon>
        <taxon>Streptomycetaceae</taxon>
        <taxon>Streptomyces</taxon>
    </lineage>
</organism>
<dbReference type="Proteomes" id="UP000000377">
    <property type="component" value="Chromosome"/>
</dbReference>
<dbReference type="HOGENOM" id="CLU_1089526_0_0_11"/>
<feature type="compositionally biased region" description="Acidic residues" evidence="1">
    <location>
        <begin position="213"/>
        <end position="225"/>
    </location>
</feature>
<dbReference type="STRING" id="749414.SBI_05171"/>
<sequence length="255" mass="26058">MSAQRVRGGDVVAGEGDLQAAALQDHAVDRLLRQRVLHGSDRPSEEERDDLPGAEGAEDGGALPADPAGEDDAEEGEQEGGQQQTGAKPQQELTGEADGALGLSEAFGGLDAVVAQPGVLVREDALLVLDVRGVAGELRVPAPAPGEPTVVVRAGAEEAGQFRKSGHHLGAQHALAEVQGRQMAFQGAAGGEGVGDDELPDVVAGADAGQQELDLDVGEHADDDDVGRLVPAVGQEPVQQRGQRGRLARDRAGAG</sequence>
<feature type="compositionally biased region" description="Basic and acidic residues" evidence="1">
    <location>
        <begin position="34"/>
        <end position="45"/>
    </location>
</feature>
<dbReference type="EMBL" id="CP002047">
    <property type="protein sequence ID" value="ADI08291.1"/>
    <property type="molecule type" value="Genomic_DNA"/>
</dbReference>
<gene>
    <name evidence="2" type="ordered locus">SBI_05171</name>
</gene>
<dbReference type="AlphaFoldDB" id="D7C565"/>
<protein>
    <submittedName>
        <fullName evidence="2">Uncharacterized protein</fullName>
    </submittedName>
</protein>
<evidence type="ECO:0000313" key="3">
    <source>
        <dbReference type="Proteomes" id="UP000000377"/>
    </source>
</evidence>
<accession>D7C565</accession>
<name>D7C565_STRBB</name>
<proteinExistence type="predicted"/>
<feature type="region of interest" description="Disordered" evidence="1">
    <location>
        <begin position="34"/>
        <end position="100"/>
    </location>
</feature>
<evidence type="ECO:0000313" key="2">
    <source>
        <dbReference type="EMBL" id="ADI08291.1"/>
    </source>
</evidence>